<dbReference type="EMBL" id="JBHSIT010000008">
    <property type="protein sequence ID" value="MFC4911146.1"/>
    <property type="molecule type" value="Genomic_DNA"/>
</dbReference>
<keyword evidence="2" id="KW-1185">Reference proteome</keyword>
<dbReference type="SUPFAM" id="SSF69304">
    <property type="entry name" value="Tricorn protease N-terminal domain"/>
    <property type="match status" value="1"/>
</dbReference>
<dbReference type="InterPro" id="IPR011659">
    <property type="entry name" value="WD40"/>
</dbReference>
<evidence type="ECO:0000313" key="2">
    <source>
        <dbReference type="Proteomes" id="UP001595872"/>
    </source>
</evidence>
<dbReference type="InterPro" id="IPR011042">
    <property type="entry name" value="6-blade_b-propeller_TolB-like"/>
</dbReference>
<evidence type="ECO:0008006" key="3">
    <source>
        <dbReference type="Google" id="ProtNLM"/>
    </source>
</evidence>
<accession>A0ABV9U451</accession>
<organism evidence="1 2">
    <name type="scientific">Actinomadura gamaensis</name>
    <dbReference type="NCBI Taxonomy" id="1763541"/>
    <lineage>
        <taxon>Bacteria</taxon>
        <taxon>Bacillati</taxon>
        <taxon>Actinomycetota</taxon>
        <taxon>Actinomycetes</taxon>
        <taxon>Streptosporangiales</taxon>
        <taxon>Thermomonosporaceae</taxon>
        <taxon>Actinomadura</taxon>
    </lineage>
</organism>
<dbReference type="Proteomes" id="UP001595872">
    <property type="component" value="Unassembled WGS sequence"/>
</dbReference>
<dbReference type="RefSeq" id="WP_378259790.1">
    <property type="nucleotide sequence ID" value="NZ_JBHSIT010000008.1"/>
</dbReference>
<proteinExistence type="predicted"/>
<evidence type="ECO:0000313" key="1">
    <source>
        <dbReference type="EMBL" id="MFC4911146.1"/>
    </source>
</evidence>
<comment type="caution">
    <text evidence="1">The sequence shown here is derived from an EMBL/GenBank/DDBJ whole genome shotgun (WGS) entry which is preliminary data.</text>
</comment>
<gene>
    <name evidence="1" type="ORF">ACFPCY_27820</name>
</gene>
<name>A0ABV9U451_9ACTN</name>
<sequence>MKRALVAVVGTVVLTVIAVFSIASAMRDGRAVGDAPLSLARGPRLVALSSSPESRGRLLSARTATPDRRTSLASLRPALGGLSCERFYAANGTGLCLRLAKGFTTYQLVVLDAALRERRTIPLVGIPNRARVSPSGRLVAWTVFVTGDSYNGGRFSTRVGILDTRTQQLVPTLEDWAITVGGVRRRVPDANFWGVTFARDDRRFYATMSTGGRRYLVEGDLFARTIRTIRDNVECPSLSPDGTRIAFKSALGGDPSRGWRLSVLDLATMRETPLAETRSVDDQAAWLDDHSVAYAIARGRGRSDVWTVAADGTGRPALLLHDAYSPASLN</sequence>
<dbReference type="Gene3D" id="2.120.10.30">
    <property type="entry name" value="TolB, C-terminal domain"/>
    <property type="match status" value="1"/>
</dbReference>
<protein>
    <recommendedName>
        <fullName evidence="3">TolB</fullName>
    </recommendedName>
</protein>
<dbReference type="Pfam" id="PF07676">
    <property type="entry name" value="PD40"/>
    <property type="match status" value="1"/>
</dbReference>
<reference evidence="2" key="1">
    <citation type="journal article" date="2019" name="Int. J. Syst. Evol. Microbiol.">
        <title>The Global Catalogue of Microorganisms (GCM) 10K type strain sequencing project: providing services to taxonomists for standard genome sequencing and annotation.</title>
        <authorList>
            <consortium name="The Broad Institute Genomics Platform"/>
            <consortium name="The Broad Institute Genome Sequencing Center for Infectious Disease"/>
            <person name="Wu L."/>
            <person name="Ma J."/>
        </authorList>
    </citation>
    <scope>NUCLEOTIDE SEQUENCE [LARGE SCALE GENOMIC DNA]</scope>
    <source>
        <strain evidence="2">KLKA75</strain>
    </source>
</reference>